<feature type="transmembrane region" description="Helical" evidence="1">
    <location>
        <begin position="87"/>
        <end position="107"/>
    </location>
</feature>
<gene>
    <name evidence="2" type="ORF">ACFPM1_05830</name>
</gene>
<keyword evidence="1" id="KW-0812">Transmembrane</keyword>
<evidence type="ECO:0000313" key="3">
    <source>
        <dbReference type="Proteomes" id="UP001596118"/>
    </source>
</evidence>
<dbReference type="EMBL" id="JBHSKY010000006">
    <property type="protein sequence ID" value="MFC5278282.1"/>
    <property type="molecule type" value="Genomic_DNA"/>
</dbReference>
<protein>
    <submittedName>
        <fullName evidence="2">Uncharacterized protein</fullName>
    </submittedName>
</protein>
<feature type="transmembrane region" description="Helical" evidence="1">
    <location>
        <begin position="58"/>
        <end position="75"/>
    </location>
</feature>
<feature type="transmembrane region" description="Helical" evidence="1">
    <location>
        <begin position="20"/>
        <end position="38"/>
    </location>
</feature>
<dbReference type="RefSeq" id="WP_256410485.1">
    <property type="nucleotide sequence ID" value="NZ_JANHDM010000001.1"/>
</dbReference>
<proteinExistence type="predicted"/>
<feature type="transmembrane region" description="Helical" evidence="1">
    <location>
        <begin position="127"/>
        <end position="146"/>
    </location>
</feature>
<dbReference type="Proteomes" id="UP001596118">
    <property type="component" value="Unassembled WGS sequence"/>
</dbReference>
<keyword evidence="1" id="KW-1133">Transmembrane helix</keyword>
<dbReference type="AlphaFoldDB" id="A0ABD5R096"/>
<keyword evidence="1" id="KW-0472">Membrane</keyword>
<keyword evidence="3" id="KW-1185">Reference proteome</keyword>
<reference evidence="2 3" key="1">
    <citation type="journal article" date="2019" name="Int. J. Syst. Evol. Microbiol.">
        <title>The Global Catalogue of Microorganisms (GCM) 10K type strain sequencing project: providing services to taxonomists for standard genome sequencing and annotation.</title>
        <authorList>
            <consortium name="The Broad Institute Genomics Platform"/>
            <consortium name="The Broad Institute Genome Sequencing Center for Infectious Disease"/>
            <person name="Wu L."/>
            <person name="Ma J."/>
        </authorList>
    </citation>
    <scope>NUCLEOTIDE SEQUENCE [LARGE SCALE GENOMIC DNA]</scope>
    <source>
        <strain evidence="2 3">CGMCC 1.12124</strain>
    </source>
</reference>
<evidence type="ECO:0000256" key="1">
    <source>
        <dbReference type="SAM" id="Phobius"/>
    </source>
</evidence>
<accession>A0ABD5R096</accession>
<comment type="caution">
    <text evidence="2">The sequence shown here is derived from an EMBL/GenBank/DDBJ whole genome shotgun (WGS) entry which is preliminary data.</text>
</comment>
<evidence type="ECO:0000313" key="2">
    <source>
        <dbReference type="EMBL" id="MFC5278282.1"/>
    </source>
</evidence>
<organism evidence="2 3">
    <name type="scientific">Halorubrum rubrum</name>
    <dbReference type="NCBI Taxonomy" id="1126240"/>
    <lineage>
        <taxon>Archaea</taxon>
        <taxon>Methanobacteriati</taxon>
        <taxon>Methanobacteriota</taxon>
        <taxon>Stenosarchaea group</taxon>
        <taxon>Halobacteria</taxon>
        <taxon>Halobacteriales</taxon>
        <taxon>Haloferacaceae</taxon>
        <taxon>Halorubrum</taxon>
    </lineage>
</organism>
<name>A0ABD5R096_9EURY</name>
<sequence length="148" mass="16074">MRSRATRTPRDGAGGVRLRVLRRPLAVWALMAVLAVLNGGFRELVLVSRLGHRGAHRLSTALLVAAILLVAYGFFRSTSVEYRRRELAAVGVCWTALTVGFEFLVGYVEGTPPTVTLGQYDVFAGEVWIAVPLALLAAPLLFGRVLRG</sequence>